<dbReference type="AlphaFoldDB" id="A0AAV4WHL7"/>
<comment type="caution">
    <text evidence="1">The sequence shown here is derived from an EMBL/GenBank/DDBJ whole genome shotgun (WGS) entry which is preliminary data.</text>
</comment>
<protein>
    <submittedName>
        <fullName evidence="1">Uncharacterized protein</fullName>
    </submittedName>
</protein>
<dbReference type="EMBL" id="BPLR01016229">
    <property type="protein sequence ID" value="GIY82252.1"/>
    <property type="molecule type" value="Genomic_DNA"/>
</dbReference>
<dbReference type="Proteomes" id="UP001054945">
    <property type="component" value="Unassembled WGS sequence"/>
</dbReference>
<evidence type="ECO:0000313" key="2">
    <source>
        <dbReference type="Proteomes" id="UP001054945"/>
    </source>
</evidence>
<reference evidence="1 2" key="1">
    <citation type="submission" date="2021-06" db="EMBL/GenBank/DDBJ databases">
        <title>Caerostris extrusa draft genome.</title>
        <authorList>
            <person name="Kono N."/>
            <person name="Arakawa K."/>
        </authorList>
    </citation>
    <scope>NUCLEOTIDE SEQUENCE [LARGE SCALE GENOMIC DNA]</scope>
</reference>
<evidence type="ECO:0000313" key="1">
    <source>
        <dbReference type="EMBL" id="GIY82252.1"/>
    </source>
</evidence>
<proteinExistence type="predicted"/>
<name>A0AAV4WHL7_CAEEX</name>
<gene>
    <name evidence="1" type="ORF">CEXT_482631</name>
</gene>
<feature type="non-terminal residue" evidence="1">
    <location>
        <position position="23"/>
    </location>
</feature>
<organism evidence="1 2">
    <name type="scientific">Caerostris extrusa</name>
    <name type="common">Bark spider</name>
    <name type="synonym">Caerostris bankana</name>
    <dbReference type="NCBI Taxonomy" id="172846"/>
    <lineage>
        <taxon>Eukaryota</taxon>
        <taxon>Metazoa</taxon>
        <taxon>Ecdysozoa</taxon>
        <taxon>Arthropoda</taxon>
        <taxon>Chelicerata</taxon>
        <taxon>Arachnida</taxon>
        <taxon>Araneae</taxon>
        <taxon>Araneomorphae</taxon>
        <taxon>Entelegynae</taxon>
        <taxon>Araneoidea</taxon>
        <taxon>Araneidae</taxon>
        <taxon>Caerostris</taxon>
    </lineage>
</organism>
<accession>A0AAV4WHL7</accession>
<keyword evidence="2" id="KW-1185">Reference proteome</keyword>
<sequence length="23" mass="2781">MYYGNPDIGWRRMSSPSFEIMNE</sequence>